<dbReference type="Gene3D" id="2.130.10.10">
    <property type="entry name" value="YVTN repeat-like/Quinoprotein amine dehydrogenase"/>
    <property type="match status" value="3"/>
</dbReference>
<dbReference type="GO" id="GO:0005216">
    <property type="term" value="F:monoatomic ion channel activity"/>
    <property type="evidence" value="ECO:0007669"/>
    <property type="project" value="InterPro"/>
</dbReference>
<dbReference type="SMART" id="SM00054">
    <property type="entry name" value="EFh"/>
    <property type="match status" value="3"/>
</dbReference>
<accession>A0A078AS51</accession>
<keyword evidence="7 9" id="KW-0472">Membrane</keyword>
<evidence type="ECO:0000256" key="2">
    <source>
        <dbReference type="ARBA" id="ARBA00022574"/>
    </source>
</evidence>
<feature type="transmembrane region" description="Helical" evidence="9">
    <location>
        <begin position="1126"/>
        <end position="1147"/>
    </location>
</feature>
<dbReference type="PROSITE" id="PS00678">
    <property type="entry name" value="WD_REPEATS_1"/>
    <property type="match status" value="1"/>
</dbReference>
<comment type="subcellular location">
    <subcellularLocation>
        <location evidence="1">Membrane</location>
        <topology evidence="1">Multi-pass membrane protein</topology>
    </subcellularLocation>
</comment>
<dbReference type="SMART" id="SM00320">
    <property type="entry name" value="WD40"/>
    <property type="match status" value="6"/>
</dbReference>
<dbReference type="InterPro" id="IPR019775">
    <property type="entry name" value="WD40_repeat_CS"/>
</dbReference>
<evidence type="ECO:0000256" key="3">
    <source>
        <dbReference type="ARBA" id="ARBA00022692"/>
    </source>
</evidence>
<keyword evidence="5" id="KW-0106">Calcium</keyword>
<evidence type="ECO:0000256" key="7">
    <source>
        <dbReference type="ARBA" id="ARBA00023136"/>
    </source>
</evidence>
<evidence type="ECO:0000259" key="10">
    <source>
        <dbReference type="PROSITE" id="PS50222"/>
    </source>
</evidence>
<evidence type="ECO:0000256" key="4">
    <source>
        <dbReference type="ARBA" id="ARBA00022737"/>
    </source>
</evidence>
<evidence type="ECO:0000256" key="9">
    <source>
        <dbReference type="SAM" id="Phobius"/>
    </source>
</evidence>
<dbReference type="Proteomes" id="UP000039865">
    <property type="component" value="Unassembled WGS sequence"/>
</dbReference>
<feature type="repeat" description="WD" evidence="8">
    <location>
        <begin position="403"/>
        <end position="444"/>
    </location>
</feature>
<dbReference type="Gene3D" id="1.10.238.10">
    <property type="entry name" value="EF-hand"/>
    <property type="match status" value="2"/>
</dbReference>
<feature type="domain" description="EF-hand" evidence="10">
    <location>
        <begin position="1353"/>
        <end position="1388"/>
    </location>
</feature>
<dbReference type="InterPro" id="IPR018247">
    <property type="entry name" value="EF_Hand_1_Ca_BS"/>
</dbReference>
<dbReference type="InterPro" id="IPR002110">
    <property type="entry name" value="Ankyrin_rpt"/>
</dbReference>
<dbReference type="GO" id="GO:0016020">
    <property type="term" value="C:membrane"/>
    <property type="evidence" value="ECO:0007669"/>
    <property type="project" value="UniProtKB-SubCell"/>
</dbReference>
<dbReference type="PROSITE" id="PS00018">
    <property type="entry name" value="EF_HAND_1"/>
    <property type="match status" value="2"/>
</dbReference>
<dbReference type="InterPro" id="IPR011047">
    <property type="entry name" value="Quinoprotein_ADH-like_sf"/>
</dbReference>
<sequence>MTDKGLTEPLLNFKGLNNVLASSSKPQTLPIDSEVNTVFASIQTIGDKLVNGSEIEGRAKHYIITRSGNLLNFSENGKLTLWSLLSKKLVYSEDVKRINVLYETPKGSKLFIGYNNGTLESRDPNTQQVLQQVNLRSAVKALVSDDKNLYVSLKNGKILQFSCKNISSVSQKVIRPIDRTSPITHLKLSRDEIFLVGYVDIDQVEMLFVFNIIKPEQSWQTKLDLSPGELREDPDKLVVISEDCLNLFIRGENNKGVCMYSLFDGSVVQNVTSMHTNYINQILITKDSKRVITCSKDRKIKVWDWIKSECLATLTLHEEGVETMVLSEDETLLFTGSYDTAVNVWSMYDYVSLTKLKTQFPIRSLHLSGDNDILLACGNLNSKTDQPMQAFWVLEDNADAFRIRVELKNVSNCYVTPNNEYLVTMNGNSSLKIWNLKSRVLIEQHKVNCQFRYNLRALNGTRDSESIFFQKEQSEIIQWSCSQQQQVHTFIHGSQVQDIVITSDDRMMYCAIEKSIYKWDLQTKQELCRFLHPDGYFLYLVLSSDDQRLLANGLGADIFEYDLKLDDTQELKRFDIIKDACWLNFELSPDGVTLIQTHQYNGSFWVCNLKEGRVVKILSKNSQIINFVGFTKDGKYLITRSESESIIWETSKWEALITIQEEFGVVTSSSRQVQAIIHDGLYKSWSDQIFCSFSDDFTFASIEQEQEVEQDVQEVNTSDIKMTGKFNNLMKLFIGKVGKKSPDENKYLPYLYKTQIQPFKMTLAHFYAYFNRADIVQKLLEMGSPYIEDVNQNTPLDYAIQKKSYESATIFLDYIIKSPNLYGKLTEEKIINLIEFAPSNLKEFFDSAVKEQVGEYIPSFGTLITNPMSFRESQNNFVSFSDIKHMMVLDKDNDEPLVFKTLQIPFNMQPGSQSSINLHRTLSQSELTAFRAESVQAILTYKWDLVKRIVYLNGLIYLFYMAVLFTFIQTYHEISLYFLIAFGFYFMGFEILQICLNRLSYLGDFWNIFDFLRVLLLIFFIYNAFKHEDWNKSQSMLQLLGTLNFLSWVRALSFLRLFQKTRIFIRLLVEVIYDMIPFMIVLIGAVLGISLSFEVINDISMLEALKHNYRLTFGDFETDNYTAANWTLFIIGSVLIPLIMLNMLVAIMSDTYARVMSDILPSDFLELNQMILEQEEIQFWNRRKGQLGYLHYVTPLKRKEGNEWEGQIQKILALLQQHNGQSPEVLNKLGEKMDLIMESQKVQFRDTNLKFDEQKKRFDRIQQELEIILPKSQKDEIVVEEEEDSDGDFFDDEYVEEQSKIAQTYFQINSCTVKKYLNGNWLSFNPTKQGKLLKEESIKAIKQIFRRVNKKIPDESNIENLMKEIDLNGDGLLSKIELYVLFMRLWNYHQEVEEEITLMNQSKYPKDAFSRFLESQQREIFEQLWTKYDSDNKDHIDAKQGTSLIKEFSKKSLNDQEIIDLLKQLDRDGNGEISKDELKTFISENKYLLSEY</sequence>
<dbReference type="InParanoid" id="A0A078AS51"/>
<evidence type="ECO:0000256" key="8">
    <source>
        <dbReference type="PROSITE-ProRule" id="PRU00221"/>
    </source>
</evidence>
<dbReference type="SUPFAM" id="SSF82171">
    <property type="entry name" value="DPP6 N-terminal domain-like"/>
    <property type="match status" value="1"/>
</dbReference>
<feature type="transmembrane region" description="Helical" evidence="9">
    <location>
        <begin position="1008"/>
        <end position="1025"/>
    </location>
</feature>
<feature type="transmembrane region" description="Helical" evidence="9">
    <location>
        <begin position="1071"/>
        <end position="1093"/>
    </location>
</feature>
<keyword evidence="12" id="KW-1185">Reference proteome</keyword>
<dbReference type="InterPro" id="IPR050505">
    <property type="entry name" value="WDR55/POC1"/>
</dbReference>
<dbReference type="PANTHER" id="PTHR44019">
    <property type="entry name" value="WD REPEAT-CONTAINING PROTEIN 55"/>
    <property type="match status" value="1"/>
</dbReference>
<dbReference type="PROSITE" id="PS50222">
    <property type="entry name" value="EF_HAND_2"/>
    <property type="match status" value="2"/>
</dbReference>
<keyword evidence="2 8" id="KW-0853">WD repeat</keyword>
<feature type="domain" description="EF-hand" evidence="10">
    <location>
        <begin position="1453"/>
        <end position="1488"/>
    </location>
</feature>
<keyword evidence="6 9" id="KW-1133">Transmembrane helix</keyword>
<dbReference type="SUPFAM" id="SSF48403">
    <property type="entry name" value="Ankyrin repeat"/>
    <property type="match status" value="1"/>
</dbReference>
<feature type="repeat" description="WD" evidence="8">
    <location>
        <begin position="314"/>
        <end position="347"/>
    </location>
</feature>
<dbReference type="InterPro" id="IPR015943">
    <property type="entry name" value="WD40/YVTN_repeat-like_dom_sf"/>
</dbReference>
<dbReference type="InterPro" id="IPR001680">
    <property type="entry name" value="WD40_rpt"/>
</dbReference>
<name>A0A078AS51_STYLE</name>
<evidence type="ECO:0000313" key="11">
    <source>
        <dbReference type="EMBL" id="CDW84994.1"/>
    </source>
</evidence>
<gene>
    <name evidence="11" type="primary">Contig5494.g5877</name>
    <name evidence="11" type="ORF">STYLEM_14064</name>
</gene>
<dbReference type="SUPFAM" id="SSF50998">
    <property type="entry name" value="Quinoprotein alcohol dehydrogenase-like"/>
    <property type="match status" value="1"/>
</dbReference>
<protein>
    <submittedName>
        <fullName evidence="11">Wd-40 repeat protein</fullName>
    </submittedName>
</protein>
<dbReference type="PROSITE" id="PS50082">
    <property type="entry name" value="WD_REPEATS_2"/>
    <property type="match status" value="3"/>
</dbReference>
<dbReference type="OrthoDB" id="1068471at2759"/>
<keyword evidence="3 9" id="KW-0812">Transmembrane</keyword>
<dbReference type="Pfam" id="PF00400">
    <property type="entry name" value="WD40"/>
    <property type="match status" value="2"/>
</dbReference>
<dbReference type="SUPFAM" id="SSF81324">
    <property type="entry name" value="Voltage-gated potassium channels"/>
    <property type="match status" value="1"/>
</dbReference>
<dbReference type="SUPFAM" id="SSF47473">
    <property type="entry name" value="EF-hand"/>
    <property type="match status" value="1"/>
</dbReference>
<evidence type="ECO:0000256" key="5">
    <source>
        <dbReference type="ARBA" id="ARBA00022837"/>
    </source>
</evidence>
<keyword evidence="4" id="KW-0677">Repeat</keyword>
<dbReference type="PROSITE" id="PS50294">
    <property type="entry name" value="WD_REPEATS_REGION"/>
    <property type="match status" value="2"/>
</dbReference>
<dbReference type="GO" id="GO:0005509">
    <property type="term" value="F:calcium ion binding"/>
    <property type="evidence" value="ECO:0007669"/>
    <property type="project" value="InterPro"/>
</dbReference>
<evidence type="ECO:0000313" key="12">
    <source>
        <dbReference type="Proteomes" id="UP000039865"/>
    </source>
</evidence>
<dbReference type="EMBL" id="CCKQ01013346">
    <property type="protein sequence ID" value="CDW84994.1"/>
    <property type="molecule type" value="Genomic_DNA"/>
</dbReference>
<feature type="transmembrane region" description="Helical" evidence="9">
    <location>
        <begin position="949"/>
        <end position="968"/>
    </location>
</feature>
<reference evidence="11 12" key="1">
    <citation type="submission" date="2014-06" db="EMBL/GenBank/DDBJ databases">
        <authorList>
            <person name="Swart Estienne"/>
        </authorList>
    </citation>
    <scope>NUCLEOTIDE SEQUENCE [LARGE SCALE GENOMIC DNA]</scope>
    <source>
        <strain evidence="11 12">130c</strain>
    </source>
</reference>
<dbReference type="InterPro" id="IPR002048">
    <property type="entry name" value="EF_hand_dom"/>
</dbReference>
<dbReference type="PANTHER" id="PTHR44019:SF8">
    <property type="entry name" value="POC1 CENTRIOLAR PROTEIN HOMOLOG"/>
    <property type="match status" value="1"/>
</dbReference>
<dbReference type="SMART" id="SM00248">
    <property type="entry name" value="ANK"/>
    <property type="match status" value="2"/>
</dbReference>
<dbReference type="InterPro" id="IPR005821">
    <property type="entry name" value="Ion_trans_dom"/>
</dbReference>
<dbReference type="Gene3D" id="1.25.40.20">
    <property type="entry name" value="Ankyrin repeat-containing domain"/>
    <property type="match status" value="1"/>
</dbReference>
<dbReference type="InterPro" id="IPR011992">
    <property type="entry name" value="EF-hand-dom_pair"/>
</dbReference>
<feature type="transmembrane region" description="Helical" evidence="9">
    <location>
        <begin position="974"/>
        <end position="996"/>
    </location>
</feature>
<evidence type="ECO:0000256" key="6">
    <source>
        <dbReference type="ARBA" id="ARBA00022989"/>
    </source>
</evidence>
<dbReference type="Pfam" id="PF13202">
    <property type="entry name" value="EF-hand_5"/>
    <property type="match status" value="2"/>
</dbReference>
<proteinExistence type="predicted"/>
<evidence type="ECO:0000256" key="1">
    <source>
        <dbReference type="ARBA" id="ARBA00004141"/>
    </source>
</evidence>
<dbReference type="Pfam" id="PF00520">
    <property type="entry name" value="Ion_trans"/>
    <property type="match status" value="1"/>
</dbReference>
<dbReference type="InterPro" id="IPR036770">
    <property type="entry name" value="Ankyrin_rpt-contain_sf"/>
</dbReference>
<feature type="repeat" description="WD" evidence="8">
    <location>
        <begin position="272"/>
        <end position="313"/>
    </location>
</feature>
<organism evidence="11 12">
    <name type="scientific">Stylonychia lemnae</name>
    <name type="common">Ciliate</name>
    <dbReference type="NCBI Taxonomy" id="5949"/>
    <lineage>
        <taxon>Eukaryota</taxon>
        <taxon>Sar</taxon>
        <taxon>Alveolata</taxon>
        <taxon>Ciliophora</taxon>
        <taxon>Intramacronucleata</taxon>
        <taxon>Spirotrichea</taxon>
        <taxon>Stichotrichia</taxon>
        <taxon>Sporadotrichida</taxon>
        <taxon>Oxytrichidae</taxon>
        <taxon>Stylonychinae</taxon>
        <taxon>Stylonychia</taxon>
    </lineage>
</organism>